<reference evidence="1 2" key="1">
    <citation type="submission" date="2016-12" db="EMBL/GenBank/DDBJ databases">
        <authorList>
            <person name="Song W.-J."/>
            <person name="Kurnit D.M."/>
        </authorList>
    </citation>
    <scope>NUCLEOTIDE SEQUENCE [LARGE SCALE GENOMIC DNA]</scope>
    <source>
        <strain evidence="1 2">CGMCC 1.10808</strain>
    </source>
</reference>
<dbReference type="EMBL" id="FRDL01000003">
    <property type="protein sequence ID" value="SHN60729.1"/>
    <property type="molecule type" value="Genomic_DNA"/>
</dbReference>
<name>A0A1M7SQK0_9RHOB</name>
<evidence type="ECO:0000313" key="2">
    <source>
        <dbReference type="Proteomes" id="UP000184066"/>
    </source>
</evidence>
<gene>
    <name evidence="1" type="ORF">SAMN05216200_10399</name>
</gene>
<sequence length="319" mass="33776">MTDAHAQDFADSFDDEIGASGIAARALAFRVAHEAAAGSRRLALTHEVHELIRSEFDAALARHLRAASGRLTPAVAVVSRIENAAKAPPAHSAPPTLLDALIAIAAGAGAERGKAALVVEDGGGVRRDVETGPDALEAMRQARSALDAFGDPGLCRLSGDFRAIVAHAPDPAEPALFEADFMQGMIVFPAARGLAPARAPLAALDLAIREDPAVAAHLRRARDAVACARRHAVDEFRRRAETEIAEFDRSLAGRPLVGFRREIALELVARLKLAFGESLSGLSPHARLLAFDWTFGDPGDARGRDADRLLEGERPLAAE</sequence>
<accession>A0A1M7SQK0</accession>
<evidence type="ECO:0000313" key="1">
    <source>
        <dbReference type="EMBL" id="SHN60729.1"/>
    </source>
</evidence>
<keyword evidence="2" id="KW-1185">Reference proteome</keyword>
<dbReference type="Proteomes" id="UP000184066">
    <property type="component" value="Unassembled WGS sequence"/>
</dbReference>
<protein>
    <submittedName>
        <fullName evidence="1">Uncharacterized protein</fullName>
    </submittedName>
</protein>
<organism evidence="1 2">
    <name type="scientific">Oceanicella actignis</name>
    <dbReference type="NCBI Taxonomy" id="1189325"/>
    <lineage>
        <taxon>Bacteria</taxon>
        <taxon>Pseudomonadati</taxon>
        <taxon>Pseudomonadota</taxon>
        <taxon>Alphaproteobacteria</taxon>
        <taxon>Rhodobacterales</taxon>
        <taxon>Paracoccaceae</taxon>
        <taxon>Oceanicella</taxon>
    </lineage>
</organism>
<dbReference type="AlphaFoldDB" id="A0A1M7SQK0"/>
<dbReference type="RefSeq" id="WP_072746696.1">
    <property type="nucleotide sequence ID" value="NZ_FOHL01000001.1"/>
</dbReference>
<proteinExistence type="predicted"/>